<reference evidence="2" key="1">
    <citation type="submission" date="2023-08" db="EMBL/GenBank/DDBJ databases">
        <authorList>
            <person name="Audoor S."/>
            <person name="Bilcke G."/>
        </authorList>
    </citation>
    <scope>NUCLEOTIDE SEQUENCE</scope>
</reference>
<dbReference type="EMBL" id="CAKOGP040000002">
    <property type="protein sequence ID" value="CAJ1924900.1"/>
    <property type="molecule type" value="Genomic_DNA"/>
</dbReference>
<gene>
    <name evidence="2" type="ORF">CYCCA115_LOCUS1111</name>
</gene>
<keyword evidence="3" id="KW-1185">Reference proteome</keyword>
<name>A0AAD2CE39_9STRA</name>
<keyword evidence="1" id="KW-0677">Repeat</keyword>
<evidence type="ECO:0000313" key="2">
    <source>
        <dbReference type="EMBL" id="CAJ1924900.1"/>
    </source>
</evidence>
<dbReference type="InterPro" id="IPR032675">
    <property type="entry name" value="LRR_dom_sf"/>
</dbReference>
<dbReference type="Gene3D" id="3.80.10.10">
    <property type="entry name" value="Ribonuclease Inhibitor"/>
    <property type="match status" value="2"/>
</dbReference>
<protein>
    <submittedName>
        <fullName evidence="2">Uncharacterized protein</fullName>
    </submittedName>
</protein>
<evidence type="ECO:0000313" key="3">
    <source>
        <dbReference type="Proteomes" id="UP001295423"/>
    </source>
</evidence>
<organism evidence="2 3">
    <name type="scientific">Cylindrotheca closterium</name>
    <dbReference type="NCBI Taxonomy" id="2856"/>
    <lineage>
        <taxon>Eukaryota</taxon>
        <taxon>Sar</taxon>
        <taxon>Stramenopiles</taxon>
        <taxon>Ochrophyta</taxon>
        <taxon>Bacillariophyta</taxon>
        <taxon>Bacillariophyceae</taxon>
        <taxon>Bacillariophycidae</taxon>
        <taxon>Bacillariales</taxon>
        <taxon>Bacillariaceae</taxon>
        <taxon>Cylindrotheca</taxon>
    </lineage>
</organism>
<dbReference type="AlphaFoldDB" id="A0AAD2CE39"/>
<dbReference type="Proteomes" id="UP001295423">
    <property type="component" value="Unassembled WGS sequence"/>
</dbReference>
<dbReference type="InterPro" id="IPR052201">
    <property type="entry name" value="LRR-containing_regulator"/>
</dbReference>
<dbReference type="PANTHER" id="PTHR24111:SF0">
    <property type="entry name" value="LEUCINE-RICH REPEAT-CONTAINING PROTEIN"/>
    <property type="match status" value="1"/>
</dbReference>
<proteinExistence type="predicted"/>
<evidence type="ECO:0000256" key="1">
    <source>
        <dbReference type="ARBA" id="ARBA00022737"/>
    </source>
</evidence>
<sequence length="488" mass="54519">MVLCSKPPRVYYIVNSKTNSRDTKKCLETDDDSTKNPSCASQVDEKNRCFVMDMVPSVAEDLEVGTVDIISELVKTYLTELFRSEGIDNFQFPGEIVFDIQLQHNDNIDCAFLVSGYEVASVYGDVLFGSIEIYALSGNPQDILQVLLQMEMPSFNLKFVDKKYIAEVQDFLSTNPHLRKLRIGDHYLENDQHLVLDVVKSSKSLSTIQFGGFAVMQEKLGQTLNDYMRQICESKSLQKLDLARITDLSQDHIDCLSECFLKKSPSNLKTIDISAGYGSSDLTINIAKLAIALRDIDTLEELVVCRNNLAGYDSIFECANLLKRSTCLKKLDISASGGNRQMDPDAWTCIGEAFPLTCSLQYLDISCHRISEGSWRSLGEGLKANTSLLTLKARKPYYQRGDKETNILLPVFEALHENGTLRSLYLNGYDLSDSIVALEVLESALIQNTALKSLQLETSSMSDEGVAILSRGLPKMKSILPGLRRQEK</sequence>
<comment type="caution">
    <text evidence="2">The sequence shown here is derived from an EMBL/GenBank/DDBJ whole genome shotgun (WGS) entry which is preliminary data.</text>
</comment>
<dbReference type="SUPFAM" id="SSF52047">
    <property type="entry name" value="RNI-like"/>
    <property type="match status" value="1"/>
</dbReference>
<dbReference type="PANTHER" id="PTHR24111">
    <property type="entry name" value="LEUCINE-RICH REPEAT-CONTAINING PROTEIN 34"/>
    <property type="match status" value="1"/>
</dbReference>
<accession>A0AAD2CE39</accession>